<dbReference type="Gene3D" id="3.10.180.10">
    <property type="entry name" value="2,3-Dihydroxybiphenyl 1,2-Dioxygenase, domain 1"/>
    <property type="match status" value="1"/>
</dbReference>
<name>A0A927L7V6_9ACTN</name>
<evidence type="ECO:0000313" key="3">
    <source>
        <dbReference type="Proteomes" id="UP000661025"/>
    </source>
</evidence>
<dbReference type="InterPro" id="IPR037523">
    <property type="entry name" value="VOC_core"/>
</dbReference>
<dbReference type="AlphaFoldDB" id="A0A927L7V6"/>
<evidence type="ECO:0000313" key="2">
    <source>
        <dbReference type="EMBL" id="MBD9724148.1"/>
    </source>
</evidence>
<accession>A0A927L7V6</accession>
<dbReference type="InterPro" id="IPR004360">
    <property type="entry name" value="Glyas_Fos-R_dOase_dom"/>
</dbReference>
<dbReference type="PROSITE" id="PS51819">
    <property type="entry name" value="VOC"/>
    <property type="match status" value="1"/>
</dbReference>
<protein>
    <submittedName>
        <fullName evidence="2">VOC family protein</fullName>
    </submittedName>
</protein>
<organism evidence="2 3">
    <name type="scientific">Streptomyces caniscabiei</name>
    <dbReference type="NCBI Taxonomy" id="2746961"/>
    <lineage>
        <taxon>Bacteria</taxon>
        <taxon>Bacillati</taxon>
        <taxon>Actinomycetota</taxon>
        <taxon>Actinomycetes</taxon>
        <taxon>Kitasatosporales</taxon>
        <taxon>Streptomycetaceae</taxon>
        <taxon>Streptomyces</taxon>
    </lineage>
</organism>
<gene>
    <name evidence="2" type="ORF">IHE70_13090</name>
</gene>
<dbReference type="Pfam" id="PF00903">
    <property type="entry name" value="Glyoxalase"/>
    <property type="match status" value="1"/>
</dbReference>
<dbReference type="GeneID" id="79928137"/>
<sequence length="130" mass="14325">MFGETQAFSGFAVDDLGEARRFYGETLGLRVEESGQGDMRTLILTLGSGARVFVYPKETHTPATFTLLNFPVDDIGSAVDELRRRGVELERYPEFEHDEKGVVRVGEDGPAAIAWFTDPAGNVLSVLQEN</sequence>
<feature type="domain" description="VOC" evidence="1">
    <location>
        <begin position="5"/>
        <end position="129"/>
    </location>
</feature>
<proteinExistence type="predicted"/>
<dbReference type="Proteomes" id="UP000661025">
    <property type="component" value="Unassembled WGS sequence"/>
</dbReference>
<reference evidence="2" key="1">
    <citation type="submission" date="2020-09" db="EMBL/GenBank/DDBJ databases">
        <title>Streptomyces canutascabiei sp. nov., which causes potato common scab and is distributed across the world.</title>
        <authorList>
            <person name="Nguyen H.P."/>
            <person name="Weisberg A.J."/>
            <person name="Chang J.H."/>
            <person name="Clarke C.R."/>
        </authorList>
    </citation>
    <scope>NUCLEOTIDE SEQUENCE</scope>
    <source>
        <strain evidence="2">ID-01-6.2a</strain>
    </source>
</reference>
<dbReference type="InterPro" id="IPR029068">
    <property type="entry name" value="Glyas_Bleomycin-R_OHBP_Dase"/>
</dbReference>
<evidence type="ECO:0000259" key="1">
    <source>
        <dbReference type="PROSITE" id="PS51819"/>
    </source>
</evidence>
<dbReference type="SUPFAM" id="SSF54593">
    <property type="entry name" value="Glyoxalase/Bleomycin resistance protein/Dihydroxybiphenyl dioxygenase"/>
    <property type="match status" value="1"/>
</dbReference>
<dbReference type="RefSeq" id="WP_192360977.1">
    <property type="nucleotide sequence ID" value="NZ_CP119182.1"/>
</dbReference>
<comment type="caution">
    <text evidence="2">The sequence shown here is derived from an EMBL/GenBank/DDBJ whole genome shotgun (WGS) entry which is preliminary data.</text>
</comment>
<dbReference type="EMBL" id="JACYXT010000004">
    <property type="protein sequence ID" value="MBD9724148.1"/>
    <property type="molecule type" value="Genomic_DNA"/>
</dbReference>